<feature type="compositionally biased region" description="Basic and acidic residues" evidence="1">
    <location>
        <begin position="23"/>
        <end position="34"/>
    </location>
</feature>
<proteinExistence type="predicted"/>
<organism evidence="2 3">
    <name type="scientific">Rubroshorea leprosula</name>
    <dbReference type="NCBI Taxonomy" id="152421"/>
    <lineage>
        <taxon>Eukaryota</taxon>
        <taxon>Viridiplantae</taxon>
        <taxon>Streptophyta</taxon>
        <taxon>Embryophyta</taxon>
        <taxon>Tracheophyta</taxon>
        <taxon>Spermatophyta</taxon>
        <taxon>Magnoliopsida</taxon>
        <taxon>eudicotyledons</taxon>
        <taxon>Gunneridae</taxon>
        <taxon>Pentapetalae</taxon>
        <taxon>rosids</taxon>
        <taxon>malvids</taxon>
        <taxon>Malvales</taxon>
        <taxon>Dipterocarpaceae</taxon>
        <taxon>Rubroshorea</taxon>
    </lineage>
</organism>
<keyword evidence="3" id="KW-1185">Reference proteome</keyword>
<sequence length="63" mass="7464">MMNNPKYEHKPLEIKKPPFYKPPKLEKSFPEPKPRPPVYKPPKVEKPNPPIYKPPEGKKLLDF</sequence>
<gene>
    <name evidence="2" type="ORF">SLEP1_g29333</name>
</gene>
<feature type="compositionally biased region" description="Basic and acidic residues" evidence="1">
    <location>
        <begin position="1"/>
        <end position="16"/>
    </location>
</feature>
<dbReference type="EMBL" id="BPVZ01000052">
    <property type="protein sequence ID" value="GKV19033.1"/>
    <property type="molecule type" value="Genomic_DNA"/>
</dbReference>
<accession>A0AAV5K2P8</accession>
<dbReference type="AlphaFoldDB" id="A0AAV5K2P8"/>
<reference evidence="2 3" key="1">
    <citation type="journal article" date="2021" name="Commun. Biol.">
        <title>The genome of Shorea leprosula (Dipterocarpaceae) highlights the ecological relevance of drought in aseasonal tropical rainforests.</title>
        <authorList>
            <person name="Ng K.K.S."/>
            <person name="Kobayashi M.J."/>
            <person name="Fawcett J.A."/>
            <person name="Hatakeyama M."/>
            <person name="Paape T."/>
            <person name="Ng C.H."/>
            <person name="Ang C.C."/>
            <person name="Tnah L.H."/>
            <person name="Lee C.T."/>
            <person name="Nishiyama T."/>
            <person name="Sese J."/>
            <person name="O'Brien M.J."/>
            <person name="Copetti D."/>
            <person name="Mohd Noor M.I."/>
            <person name="Ong R.C."/>
            <person name="Putra M."/>
            <person name="Sireger I.Z."/>
            <person name="Indrioko S."/>
            <person name="Kosugi Y."/>
            <person name="Izuno A."/>
            <person name="Isagi Y."/>
            <person name="Lee S.L."/>
            <person name="Shimizu K.K."/>
        </authorList>
    </citation>
    <scope>NUCLEOTIDE SEQUENCE [LARGE SCALE GENOMIC DNA]</scope>
    <source>
        <strain evidence="2">214</strain>
    </source>
</reference>
<comment type="caution">
    <text evidence="2">The sequence shown here is derived from an EMBL/GenBank/DDBJ whole genome shotgun (WGS) entry which is preliminary data.</text>
</comment>
<evidence type="ECO:0000313" key="3">
    <source>
        <dbReference type="Proteomes" id="UP001054252"/>
    </source>
</evidence>
<evidence type="ECO:0000313" key="2">
    <source>
        <dbReference type="EMBL" id="GKV19033.1"/>
    </source>
</evidence>
<name>A0AAV5K2P8_9ROSI</name>
<evidence type="ECO:0000256" key="1">
    <source>
        <dbReference type="SAM" id="MobiDB-lite"/>
    </source>
</evidence>
<dbReference type="Proteomes" id="UP001054252">
    <property type="component" value="Unassembled WGS sequence"/>
</dbReference>
<feature type="region of interest" description="Disordered" evidence="1">
    <location>
        <begin position="1"/>
        <end position="63"/>
    </location>
</feature>
<protein>
    <submittedName>
        <fullName evidence="2">Uncharacterized protein</fullName>
    </submittedName>
</protein>